<feature type="domain" description="TfoX N-terminal" evidence="1">
    <location>
        <begin position="15"/>
        <end position="101"/>
    </location>
</feature>
<evidence type="ECO:0000313" key="3">
    <source>
        <dbReference type="Proteomes" id="UP000193900"/>
    </source>
</evidence>
<evidence type="ECO:0000313" key="2">
    <source>
        <dbReference type="EMBL" id="SLN14272.1"/>
    </source>
</evidence>
<evidence type="ECO:0000259" key="1">
    <source>
        <dbReference type="Pfam" id="PF04993"/>
    </source>
</evidence>
<gene>
    <name evidence="2" type="ORF">ROA7023_00132</name>
</gene>
<dbReference type="EMBL" id="FWFZ01000001">
    <property type="protein sequence ID" value="SLN14272.1"/>
    <property type="molecule type" value="Genomic_DNA"/>
</dbReference>
<dbReference type="AlphaFoldDB" id="A0A1Y5RCL3"/>
<sequence length="109" mass="11637">MAYDEGLAELLRSDLSELGDVAEKKMFGGLCFMVGGHMTCLASADHGMVRVGKQAEAAALEIAGVSPMQRTGRRMPGFVEVTPEALADDRIRADLLAMALAFVRSLPPK</sequence>
<dbReference type="RefSeq" id="WP_085877075.1">
    <property type="nucleotide sequence ID" value="NZ_FWFZ01000001.1"/>
</dbReference>
<name>A0A1Y5RCL3_9RHOB</name>
<dbReference type="OrthoDB" id="214902at2"/>
<dbReference type="InterPro" id="IPR007076">
    <property type="entry name" value="TfoX_N"/>
</dbReference>
<accession>A0A1Y5RCL3</accession>
<dbReference type="SUPFAM" id="SSF159894">
    <property type="entry name" value="YgaC/TfoX-N like"/>
    <property type="match status" value="1"/>
</dbReference>
<organism evidence="2 3">
    <name type="scientific">Roseisalinus antarcticus</name>
    <dbReference type="NCBI Taxonomy" id="254357"/>
    <lineage>
        <taxon>Bacteria</taxon>
        <taxon>Pseudomonadati</taxon>
        <taxon>Pseudomonadota</taxon>
        <taxon>Alphaproteobacteria</taxon>
        <taxon>Rhodobacterales</taxon>
        <taxon>Roseobacteraceae</taxon>
        <taxon>Roseisalinus</taxon>
    </lineage>
</organism>
<dbReference type="Gene3D" id="3.30.1460.30">
    <property type="entry name" value="YgaC/TfoX-N like chaperone"/>
    <property type="match status" value="1"/>
</dbReference>
<reference evidence="2 3" key="1">
    <citation type="submission" date="2017-03" db="EMBL/GenBank/DDBJ databases">
        <authorList>
            <person name="Afonso C.L."/>
            <person name="Miller P.J."/>
            <person name="Scott M.A."/>
            <person name="Spackman E."/>
            <person name="Goraichik I."/>
            <person name="Dimitrov K.M."/>
            <person name="Suarez D.L."/>
            <person name="Swayne D.E."/>
        </authorList>
    </citation>
    <scope>NUCLEOTIDE SEQUENCE [LARGE SCALE GENOMIC DNA]</scope>
    <source>
        <strain evidence="2 3">CECT 7023</strain>
    </source>
</reference>
<keyword evidence="3" id="KW-1185">Reference proteome</keyword>
<protein>
    <recommendedName>
        <fullName evidence="1">TfoX N-terminal domain-containing protein</fullName>
    </recommendedName>
</protein>
<proteinExistence type="predicted"/>
<dbReference type="Pfam" id="PF04993">
    <property type="entry name" value="TfoX_N"/>
    <property type="match status" value="1"/>
</dbReference>
<dbReference type="Proteomes" id="UP000193900">
    <property type="component" value="Unassembled WGS sequence"/>
</dbReference>